<keyword evidence="1" id="KW-0732">Signal</keyword>
<dbReference type="Proteomes" id="UP001521137">
    <property type="component" value="Unassembled WGS sequence"/>
</dbReference>
<dbReference type="EMBL" id="JAKGAS010000001">
    <property type="protein sequence ID" value="MCF2946618.1"/>
    <property type="molecule type" value="Genomic_DNA"/>
</dbReference>
<dbReference type="Pfam" id="PF13372">
    <property type="entry name" value="Alginate_exp"/>
    <property type="match status" value="1"/>
</dbReference>
<dbReference type="RefSeq" id="WP_235310145.1">
    <property type="nucleotide sequence ID" value="NZ_JAKGAS010000001.1"/>
</dbReference>
<proteinExistence type="predicted"/>
<sequence>MKTLKKTKLTIALSAAIIGTSAASMAQAESVTQALTSGKASVDMRLRYESVDQDASDASALTLRTLLAYETGSVNGFSAKIEMEDNRIVMGQGDYTVGPTGYNLGEHSVIADPEHTELDQGYIQYKSDGFTAKLGRQVITMDGHRFIGHVGWRNDRQTFDGLSAQFSVSEDLTLKYAYIDQRNRIFAEAADIDAKDHLFNASYKTAIGMLTGYGYLLEMDNGTENALDTFGVSLKGATKAGDTKVTYAVEYASQSNETATTDFSTDYLNLEVGAVFSGVTAKIGYEVLGSDDGMKGFATPLATLHKFNGWADLFLGTPNEGLVDTSFTIAGKALGGGWTVVYHNFEADSSSATVDDLGSELDISYGKKYGKHYSAGIKYAAYSAGDIKVDTDKVWVWVGAKF</sequence>
<dbReference type="InterPro" id="IPR023614">
    <property type="entry name" value="Porin_dom_sf"/>
</dbReference>
<feature type="signal peptide" evidence="1">
    <location>
        <begin position="1"/>
        <end position="28"/>
    </location>
</feature>
<dbReference type="InterPro" id="IPR025388">
    <property type="entry name" value="Alginate_export_dom"/>
</dbReference>
<evidence type="ECO:0000256" key="1">
    <source>
        <dbReference type="SAM" id="SignalP"/>
    </source>
</evidence>
<feature type="domain" description="Alginate export" evidence="2">
    <location>
        <begin position="63"/>
        <end position="277"/>
    </location>
</feature>
<evidence type="ECO:0000259" key="2">
    <source>
        <dbReference type="Pfam" id="PF13372"/>
    </source>
</evidence>
<dbReference type="Gene3D" id="2.40.160.10">
    <property type="entry name" value="Porin"/>
    <property type="match status" value="1"/>
</dbReference>
<evidence type="ECO:0000313" key="4">
    <source>
        <dbReference type="Proteomes" id="UP001521137"/>
    </source>
</evidence>
<reference evidence="3 4" key="1">
    <citation type="submission" date="2022-01" db="EMBL/GenBank/DDBJ databases">
        <title>Paraglaciecola sp. G1-23.</title>
        <authorList>
            <person name="Jin M.S."/>
            <person name="Han D.M."/>
            <person name="Kim H.M."/>
            <person name="Jeon C.O."/>
        </authorList>
    </citation>
    <scope>NUCLEOTIDE SEQUENCE [LARGE SCALE GENOMIC DNA]</scope>
    <source>
        <strain evidence="3 4">G1-23</strain>
    </source>
</reference>
<comment type="caution">
    <text evidence="3">The sequence shown here is derived from an EMBL/GenBank/DDBJ whole genome shotgun (WGS) entry which is preliminary data.</text>
</comment>
<keyword evidence="4" id="KW-1185">Reference proteome</keyword>
<organism evidence="3 4">
    <name type="scientific">Paraglaciecola algarum</name>
    <dbReference type="NCBI Taxonomy" id="3050085"/>
    <lineage>
        <taxon>Bacteria</taxon>
        <taxon>Pseudomonadati</taxon>
        <taxon>Pseudomonadota</taxon>
        <taxon>Gammaproteobacteria</taxon>
        <taxon>Alteromonadales</taxon>
        <taxon>Alteromonadaceae</taxon>
        <taxon>Paraglaciecola</taxon>
    </lineage>
</organism>
<protein>
    <submittedName>
        <fullName evidence="3">Alginate export family protein</fullName>
    </submittedName>
</protein>
<accession>A0ABS9D109</accession>
<name>A0ABS9D109_9ALTE</name>
<feature type="chain" id="PRO_5047253302" evidence="1">
    <location>
        <begin position="29"/>
        <end position="402"/>
    </location>
</feature>
<gene>
    <name evidence="3" type="ORF">L0668_00735</name>
</gene>
<evidence type="ECO:0000313" key="3">
    <source>
        <dbReference type="EMBL" id="MCF2946618.1"/>
    </source>
</evidence>